<gene>
    <name evidence="1" type="ORF">PHMEG_0006592</name>
</gene>
<dbReference type="AlphaFoldDB" id="A0A225WNG7"/>
<keyword evidence="2" id="KW-1185">Reference proteome</keyword>
<accession>A0A225WNG7</accession>
<evidence type="ECO:0000313" key="1">
    <source>
        <dbReference type="EMBL" id="OWZ19186.1"/>
    </source>
</evidence>
<reference evidence="2" key="1">
    <citation type="submission" date="2017-03" db="EMBL/GenBank/DDBJ databases">
        <title>Phytopthora megakarya and P. palmivora, two closely related causual agents of cacao black pod achieved similar genome size and gene model numbers by different mechanisms.</title>
        <authorList>
            <person name="Ali S."/>
            <person name="Shao J."/>
            <person name="Larry D.J."/>
            <person name="Kronmiller B."/>
            <person name="Shen D."/>
            <person name="Strem M.D."/>
            <person name="Melnick R.L."/>
            <person name="Guiltinan M.J."/>
            <person name="Tyler B.M."/>
            <person name="Meinhardt L.W."/>
            <person name="Bailey B.A."/>
        </authorList>
    </citation>
    <scope>NUCLEOTIDE SEQUENCE [LARGE SCALE GENOMIC DNA]</scope>
    <source>
        <strain evidence="2">zdho120</strain>
    </source>
</reference>
<name>A0A225WNG7_9STRA</name>
<protein>
    <submittedName>
        <fullName evidence="1">Uncharacterized protein</fullName>
    </submittedName>
</protein>
<dbReference type="EMBL" id="NBNE01000475">
    <property type="protein sequence ID" value="OWZ19186.1"/>
    <property type="molecule type" value="Genomic_DNA"/>
</dbReference>
<sequence length="91" mass="10026">MLKWAPTTIDWISALRTLDATQPRQNGWVMLLLRTTSIRHTPLATQRSHHHSSNDIACSLHPSMDPSLLTASWIPQASEGSSTGVADAAYF</sequence>
<proteinExistence type="predicted"/>
<dbReference type="Proteomes" id="UP000198211">
    <property type="component" value="Unassembled WGS sequence"/>
</dbReference>
<evidence type="ECO:0000313" key="2">
    <source>
        <dbReference type="Proteomes" id="UP000198211"/>
    </source>
</evidence>
<comment type="caution">
    <text evidence="1">The sequence shown here is derived from an EMBL/GenBank/DDBJ whole genome shotgun (WGS) entry which is preliminary data.</text>
</comment>
<organism evidence="1 2">
    <name type="scientific">Phytophthora megakarya</name>
    <dbReference type="NCBI Taxonomy" id="4795"/>
    <lineage>
        <taxon>Eukaryota</taxon>
        <taxon>Sar</taxon>
        <taxon>Stramenopiles</taxon>
        <taxon>Oomycota</taxon>
        <taxon>Peronosporomycetes</taxon>
        <taxon>Peronosporales</taxon>
        <taxon>Peronosporaceae</taxon>
        <taxon>Phytophthora</taxon>
    </lineage>
</organism>